<evidence type="ECO:0000256" key="4">
    <source>
        <dbReference type="ARBA" id="ARBA00010617"/>
    </source>
</evidence>
<evidence type="ECO:0000256" key="10">
    <source>
        <dbReference type="ARBA" id="ARBA00023004"/>
    </source>
</evidence>
<dbReference type="PANTHER" id="PTHR24305">
    <property type="entry name" value="CYTOCHROME P450"/>
    <property type="match status" value="1"/>
</dbReference>
<comment type="pathway">
    <text evidence="3">Secondary metabolite biosynthesis; terpenoid biosynthesis.</text>
</comment>
<dbReference type="GO" id="GO:0005506">
    <property type="term" value="F:iron ion binding"/>
    <property type="evidence" value="ECO:0007669"/>
    <property type="project" value="InterPro"/>
</dbReference>
<keyword evidence="12" id="KW-0472">Membrane</keyword>
<dbReference type="GO" id="GO:0020037">
    <property type="term" value="F:heme binding"/>
    <property type="evidence" value="ECO:0007669"/>
    <property type="project" value="InterPro"/>
</dbReference>
<dbReference type="GO" id="GO:0016705">
    <property type="term" value="F:oxidoreductase activity, acting on paired donors, with incorporation or reduction of molecular oxygen"/>
    <property type="evidence" value="ECO:0007669"/>
    <property type="project" value="InterPro"/>
</dbReference>
<gene>
    <name evidence="15" type="ORF">FB45DRAFT_475824</name>
</gene>
<dbReference type="InterPro" id="IPR036396">
    <property type="entry name" value="Cyt_P450_sf"/>
</dbReference>
<keyword evidence="5 13" id="KW-0349">Heme</keyword>
<comment type="similarity">
    <text evidence="4 14">Belongs to the cytochrome P450 family.</text>
</comment>
<evidence type="ECO:0000256" key="5">
    <source>
        <dbReference type="ARBA" id="ARBA00022617"/>
    </source>
</evidence>
<keyword evidence="16" id="KW-1185">Reference proteome</keyword>
<dbReference type="GO" id="GO:0016020">
    <property type="term" value="C:membrane"/>
    <property type="evidence" value="ECO:0007669"/>
    <property type="project" value="UniProtKB-SubCell"/>
</dbReference>
<sequence>MATSMLPTVLNPHFLSAIMEVKPATAILLTLGLFALRRIFTLWKAFRSPTFFPRVYTPFYPFKLPGAVLPTTAWTTGADWHWVRRFQTYARGETVSVFPIIAGTPRLWTSNINIGRQVAAGGHRSNFIKPEDASRFLRIWGMNLVAADGLMWRKHRRIVGSAFGIDLYKLVWKQTSQLYKEMVEVEGWKDKNVVDIPIIQRVTAKLAFLVISTCGFGFASSWATPPKAADGGTSMQESLTILSENFWTLVMAPKWLMYLPIPNSMIRKTFVAKERVANFMQDQIVERKAQVASGSETSSDAFTTLVKANMNESGKYQLDDQELVGNVFVLMFAGHETTAHTLAATLCFMAIHQEIQDEVVEQINSVVGFERDPDFNDYTKLDKVLAIFYEASRMFPSGHVVMREAAEDTVLTIPNPVGEEGSKTIPIPKGSEVIVDMVGVQHNPRYFEDPHIYKPSRWYGLPTDSELFTAFSVGPRACIGRRFATVEATCFLAHLLRDWRAEPLLSEGETKQDWAAHMDAKISVTLGLKDIPLRLARRR</sequence>
<evidence type="ECO:0000256" key="14">
    <source>
        <dbReference type="RuleBase" id="RU000461"/>
    </source>
</evidence>
<evidence type="ECO:0000313" key="15">
    <source>
        <dbReference type="EMBL" id="KAJ7634855.1"/>
    </source>
</evidence>
<evidence type="ECO:0000256" key="9">
    <source>
        <dbReference type="ARBA" id="ARBA00023002"/>
    </source>
</evidence>
<dbReference type="InterPro" id="IPR001128">
    <property type="entry name" value="Cyt_P450"/>
</dbReference>
<keyword evidence="7 13" id="KW-0479">Metal-binding</keyword>
<comment type="caution">
    <text evidence="15">The sequence shown here is derived from an EMBL/GenBank/DDBJ whole genome shotgun (WGS) entry which is preliminary data.</text>
</comment>
<evidence type="ECO:0000256" key="8">
    <source>
        <dbReference type="ARBA" id="ARBA00022989"/>
    </source>
</evidence>
<proteinExistence type="inferred from homology"/>
<keyword evidence="11 14" id="KW-0503">Monooxygenase</keyword>
<evidence type="ECO:0000256" key="11">
    <source>
        <dbReference type="ARBA" id="ARBA00023033"/>
    </source>
</evidence>
<protein>
    <submittedName>
        <fullName evidence="15">Cytochrome P450</fullName>
    </submittedName>
</protein>
<comment type="subcellular location">
    <subcellularLocation>
        <location evidence="2">Membrane</location>
    </subcellularLocation>
</comment>
<dbReference type="SUPFAM" id="SSF48264">
    <property type="entry name" value="Cytochrome P450"/>
    <property type="match status" value="1"/>
</dbReference>
<organism evidence="15 16">
    <name type="scientific">Roridomyces roridus</name>
    <dbReference type="NCBI Taxonomy" id="1738132"/>
    <lineage>
        <taxon>Eukaryota</taxon>
        <taxon>Fungi</taxon>
        <taxon>Dikarya</taxon>
        <taxon>Basidiomycota</taxon>
        <taxon>Agaricomycotina</taxon>
        <taxon>Agaricomycetes</taxon>
        <taxon>Agaricomycetidae</taxon>
        <taxon>Agaricales</taxon>
        <taxon>Marasmiineae</taxon>
        <taxon>Mycenaceae</taxon>
        <taxon>Roridomyces</taxon>
    </lineage>
</organism>
<name>A0AAD7BZD5_9AGAR</name>
<keyword evidence="8" id="KW-1133">Transmembrane helix</keyword>
<dbReference type="PRINTS" id="PR00385">
    <property type="entry name" value="P450"/>
</dbReference>
<evidence type="ECO:0000256" key="1">
    <source>
        <dbReference type="ARBA" id="ARBA00001971"/>
    </source>
</evidence>
<keyword evidence="9 14" id="KW-0560">Oxidoreductase</keyword>
<reference evidence="15" key="1">
    <citation type="submission" date="2023-03" db="EMBL/GenBank/DDBJ databases">
        <title>Massive genome expansion in bonnet fungi (Mycena s.s.) driven by repeated elements and novel gene families across ecological guilds.</title>
        <authorList>
            <consortium name="Lawrence Berkeley National Laboratory"/>
            <person name="Harder C.B."/>
            <person name="Miyauchi S."/>
            <person name="Viragh M."/>
            <person name="Kuo A."/>
            <person name="Thoen E."/>
            <person name="Andreopoulos B."/>
            <person name="Lu D."/>
            <person name="Skrede I."/>
            <person name="Drula E."/>
            <person name="Henrissat B."/>
            <person name="Morin E."/>
            <person name="Kohler A."/>
            <person name="Barry K."/>
            <person name="LaButti K."/>
            <person name="Morin E."/>
            <person name="Salamov A."/>
            <person name="Lipzen A."/>
            <person name="Mereny Z."/>
            <person name="Hegedus B."/>
            <person name="Baldrian P."/>
            <person name="Stursova M."/>
            <person name="Weitz H."/>
            <person name="Taylor A."/>
            <person name="Grigoriev I.V."/>
            <person name="Nagy L.G."/>
            <person name="Martin F."/>
            <person name="Kauserud H."/>
        </authorList>
    </citation>
    <scope>NUCLEOTIDE SEQUENCE</scope>
    <source>
        <strain evidence="15">9284</strain>
    </source>
</reference>
<evidence type="ECO:0000313" key="16">
    <source>
        <dbReference type="Proteomes" id="UP001221142"/>
    </source>
</evidence>
<keyword evidence="10 13" id="KW-0408">Iron</keyword>
<evidence type="ECO:0000256" key="7">
    <source>
        <dbReference type="ARBA" id="ARBA00022723"/>
    </source>
</evidence>
<dbReference type="PRINTS" id="PR00463">
    <property type="entry name" value="EP450I"/>
</dbReference>
<dbReference type="EMBL" id="JARKIF010000007">
    <property type="protein sequence ID" value="KAJ7634855.1"/>
    <property type="molecule type" value="Genomic_DNA"/>
</dbReference>
<evidence type="ECO:0000256" key="2">
    <source>
        <dbReference type="ARBA" id="ARBA00004370"/>
    </source>
</evidence>
<dbReference type="PROSITE" id="PS00086">
    <property type="entry name" value="CYTOCHROME_P450"/>
    <property type="match status" value="1"/>
</dbReference>
<dbReference type="Pfam" id="PF00067">
    <property type="entry name" value="p450"/>
    <property type="match status" value="1"/>
</dbReference>
<evidence type="ECO:0000256" key="3">
    <source>
        <dbReference type="ARBA" id="ARBA00004721"/>
    </source>
</evidence>
<dbReference type="InterPro" id="IPR050121">
    <property type="entry name" value="Cytochrome_P450_monoxygenase"/>
</dbReference>
<dbReference type="Proteomes" id="UP001221142">
    <property type="component" value="Unassembled WGS sequence"/>
</dbReference>
<evidence type="ECO:0000256" key="13">
    <source>
        <dbReference type="PIRSR" id="PIRSR602401-1"/>
    </source>
</evidence>
<dbReference type="AlphaFoldDB" id="A0AAD7BZD5"/>
<dbReference type="InterPro" id="IPR017972">
    <property type="entry name" value="Cyt_P450_CS"/>
</dbReference>
<dbReference type="Gene3D" id="1.10.630.10">
    <property type="entry name" value="Cytochrome P450"/>
    <property type="match status" value="1"/>
</dbReference>
<comment type="cofactor">
    <cofactor evidence="1 13">
        <name>heme</name>
        <dbReference type="ChEBI" id="CHEBI:30413"/>
    </cofactor>
</comment>
<evidence type="ECO:0000256" key="6">
    <source>
        <dbReference type="ARBA" id="ARBA00022692"/>
    </source>
</evidence>
<accession>A0AAD7BZD5</accession>
<evidence type="ECO:0000256" key="12">
    <source>
        <dbReference type="ARBA" id="ARBA00023136"/>
    </source>
</evidence>
<dbReference type="InterPro" id="IPR002401">
    <property type="entry name" value="Cyt_P450_E_grp-I"/>
</dbReference>
<dbReference type="PANTHER" id="PTHR24305:SF166">
    <property type="entry name" value="CYTOCHROME P450 12A4, MITOCHONDRIAL-RELATED"/>
    <property type="match status" value="1"/>
</dbReference>
<feature type="binding site" description="axial binding residue" evidence="13">
    <location>
        <position position="478"/>
    </location>
    <ligand>
        <name>heme</name>
        <dbReference type="ChEBI" id="CHEBI:30413"/>
    </ligand>
    <ligandPart>
        <name>Fe</name>
        <dbReference type="ChEBI" id="CHEBI:18248"/>
    </ligandPart>
</feature>
<dbReference type="GO" id="GO:0004497">
    <property type="term" value="F:monooxygenase activity"/>
    <property type="evidence" value="ECO:0007669"/>
    <property type="project" value="UniProtKB-KW"/>
</dbReference>
<keyword evidence="6" id="KW-0812">Transmembrane</keyword>